<dbReference type="EMBL" id="BTGU01001315">
    <property type="protein sequence ID" value="GMN21313.1"/>
    <property type="molecule type" value="Genomic_DNA"/>
</dbReference>
<dbReference type="EMBL" id="BTGU01002362">
    <property type="protein sequence ID" value="GMN37011.1"/>
    <property type="molecule type" value="Genomic_DNA"/>
</dbReference>
<feature type="region of interest" description="Disordered" evidence="1">
    <location>
        <begin position="97"/>
        <end position="150"/>
    </location>
</feature>
<dbReference type="EMBL" id="BTGU01001316">
    <property type="protein sequence ID" value="GMN21440.1"/>
    <property type="molecule type" value="Genomic_DNA"/>
</dbReference>
<organism evidence="4 6">
    <name type="scientific">Ficus carica</name>
    <name type="common">Common fig</name>
    <dbReference type="NCBI Taxonomy" id="3494"/>
    <lineage>
        <taxon>Eukaryota</taxon>
        <taxon>Viridiplantae</taxon>
        <taxon>Streptophyta</taxon>
        <taxon>Embryophyta</taxon>
        <taxon>Tracheophyta</taxon>
        <taxon>Spermatophyta</taxon>
        <taxon>Magnoliopsida</taxon>
        <taxon>eudicotyledons</taxon>
        <taxon>Gunneridae</taxon>
        <taxon>Pentapetalae</taxon>
        <taxon>rosids</taxon>
        <taxon>fabids</taxon>
        <taxon>Rosales</taxon>
        <taxon>Moraceae</taxon>
        <taxon>Ficeae</taxon>
        <taxon>Ficus</taxon>
    </lineage>
</organism>
<accession>A0AA87ZP18</accession>
<protein>
    <submittedName>
        <fullName evidence="4">Uncharacterized protein</fullName>
    </submittedName>
</protein>
<proteinExistence type="predicted"/>
<reference evidence="4" key="1">
    <citation type="submission" date="2023-07" db="EMBL/GenBank/DDBJ databases">
        <title>draft genome sequence of fig (Ficus carica).</title>
        <authorList>
            <person name="Takahashi T."/>
            <person name="Nishimura K."/>
        </authorList>
    </citation>
    <scope>NUCLEOTIDE SEQUENCE</scope>
</reference>
<gene>
    <name evidence="2" type="ORF">TIFTF001_040042</name>
    <name evidence="3" type="ORF">TIFTF001_040046</name>
    <name evidence="4" type="ORF">TIFTF001_042555</name>
    <name evidence="5" type="ORF">TIFTF001_042560</name>
</gene>
<feature type="compositionally biased region" description="Polar residues" evidence="1">
    <location>
        <begin position="1"/>
        <end position="17"/>
    </location>
</feature>
<feature type="compositionally biased region" description="Polar residues" evidence="1">
    <location>
        <begin position="171"/>
        <end position="180"/>
    </location>
</feature>
<feature type="compositionally biased region" description="Polar residues" evidence="1">
    <location>
        <begin position="130"/>
        <end position="145"/>
    </location>
</feature>
<feature type="compositionally biased region" description="Polar residues" evidence="1">
    <location>
        <begin position="190"/>
        <end position="216"/>
    </location>
</feature>
<sequence>MPFSENTGTRPNLTVSSGRPRVLGPNCAPSTLSRGMYPGLVGIPRAHTPFRRDWMLVTRLRLTRCDSRRTRPYAFLGEHGHPTKSYRFTRATPSTQTRLCSEHPISGNVPRTSRNPLGPHSTPPGLDASDPTTTDQMRFSENTTRCHSRKTRPVAFLGEYGHPTKSYRFTRATSSTQTRLCSEHPISGNVPRTSRNPSGPHSTPSGLDASDPTTTD</sequence>
<keyword evidence="6" id="KW-1185">Reference proteome</keyword>
<evidence type="ECO:0000256" key="1">
    <source>
        <dbReference type="SAM" id="MobiDB-lite"/>
    </source>
</evidence>
<evidence type="ECO:0000313" key="2">
    <source>
        <dbReference type="EMBL" id="GMN21313.1"/>
    </source>
</evidence>
<evidence type="ECO:0000313" key="4">
    <source>
        <dbReference type="EMBL" id="GMN36994.1"/>
    </source>
</evidence>
<dbReference type="EMBL" id="BTGU01002361">
    <property type="protein sequence ID" value="GMN36994.1"/>
    <property type="molecule type" value="Genomic_DNA"/>
</dbReference>
<feature type="region of interest" description="Disordered" evidence="1">
    <location>
        <begin position="1"/>
        <end position="22"/>
    </location>
</feature>
<evidence type="ECO:0000313" key="3">
    <source>
        <dbReference type="EMBL" id="GMN21440.1"/>
    </source>
</evidence>
<feature type="region of interest" description="Disordered" evidence="1">
    <location>
        <begin position="167"/>
        <end position="216"/>
    </location>
</feature>
<evidence type="ECO:0000313" key="6">
    <source>
        <dbReference type="Proteomes" id="UP001187192"/>
    </source>
</evidence>
<dbReference type="AlphaFoldDB" id="A0AA87ZP18"/>
<dbReference type="Proteomes" id="UP001187192">
    <property type="component" value="Unassembled WGS sequence"/>
</dbReference>
<name>A0AA87ZP18_FICCA</name>
<comment type="caution">
    <text evidence="4">The sequence shown here is derived from an EMBL/GenBank/DDBJ whole genome shotgun (WGS) entry which is preliminary data.</text>
</comment>
<evidence type="ECO:0000313" key="5">
    <source>
        <dbReference type="EMBL" id="GMN37011.1"/>
    </source>
</evidence>